<dbReference type="AlphaFoldDB" id="A0A2G8SBW2"/>
<dbReference type="InterPro" id="IPR036948">
    <property type="entry name" value="Ribosomal_eL21_sf"/>
</dbReference>
<dbReference type="STRING" id="1077348.A0A2G8SBW2"/>
<dbReference type="InterPro" id="IPR001147">
    <property type="entry name" value="Ribosomal_eL21"/>
</dbReference>
<protein>
    <submittedName>
        <fullName evidence="5">Uncharacterized protein</fullName>
    </submittedName>
</protein>
<keyword evidence="6" id="KW-1185">Reference proteome</keyword>
<dbReference type="Proteomes" id="UP000230002">
    <property type="component" value="Unassembled WGS sequence"/>
</dbReference>
<dbReference type="GO" id="GO:0005840">
    <property type="term" value="C:ribosome"/>
    <property type="evidence" value="ECO:0007669"/>
    <property type="project" value="UniProtKB-KW"/>
</dbReference>
<gene>
    <name evidence="5" type="ORF">GSI_05954</name>
</gene>
<feature type="compositionally biased region" description="Basic and acidic residues" evidence="4">
    <location>
        <begin position="412"/>
        <end position="436"/>
    </location>
</feature>
<dbReference type="FunFam" id="2.30.30.70:FF:000001">
    <property type="entry name" value="60S ribosomal protein L21"/>
    <property type="match status" value="1"/>
</dbReference>
<dbReference type="PROSITE" id="PS01171">
    <property type="entry name" value="RIBOSOMAL_L21E"/>
    <property type="match status" value="1"/>
</dbReference>
<name>A0A2G8SBW2_9APHY</name>
<dbReference type="EMBL" id="AYKW01000012">
    <property type="protein sequence ID" value="PIL31256.1"/>
    <property type="molecule type" value="Genomic_DNA"/>
</dbReference>
<evidence type="ECO:0000313" key="5">
    <source>
        <dbReference type="EMBL" id="PIL31256.1"/>
    </source>
</evidence>
<organism evidence="5 6">
    <name type="scientific">Ganoderma sinense ZZ0214-1</name>
    <dbReference type="NCBI Taxonomy" id="1077348"/>
    <lineage>
        <taxon>Eukaryota</taxon>
        <taxon>Fungi</taxon>
        <taxon>Dikarya</taxon>
        <taxon>Basidiomycota</taxon>
        <taxon>Agaricomycotina</taxon>
        <taxon>Agaricomycetes</taxon>
        <taxon>Polyporales</taxon>
        <taxon>Polyporaceae</taxon>
        <taxon>Ganoderma</taxon>
    </lineage>
</organism>
<evidence type="ECO:0000256" key="2">
    <source>
        <dbReference type="ARBA" id="ARBA00022980"/>
    </source>
</evidence>
<dbReference type="GO" id="GO:1990904">
    <property type="term" value="C:ribonucleoprotein complex"/>
    <property type="evidence" value="ECO:0007669"/>
    <property type="project" value="UniProtKB-KW"/>
</dbReference>
<keyword evidence="2" id="KW-0689">Ribosomal protein</keyword>
<sequence>MFKRGFKDHGPIKLSTYLTTYRIGDIVDIKANAAQQKGMPHKYYHGRTGIIYNVTPNAVGIIINKVVGNRYIEKRVNIRVEHIRHSKCRQEFLDRVKRNHEAHAAAKAKGERVNLKRQPVLPRTARTISTKDNAPQTMTPYELRAVSDNLQGLKLSAATKVLPFLEGLRAATIASDDEEETPALRTWFQPQHAISSSTFLLSRPISESDYFLKSDEFRVWLKEEKGKYFDELSSDRARKYFRKFMKAWNRGMLSKSLYFGVDKAQAASSQTAYKWSFASKTSRADNEALRTAREEIDSATYGRAQPSGSASSSGRVLGPTMPSASDRTLAREAKAENRVAERDYQRKRDRKEAKERIEDMVGPKEMGRAGQLEKKKVQREADRSFREKGDDGFDVDDSTLMGGGDSFQAQLARRDAARKRFEDKRGEKMYASRERADALRAKDKATMDMFMQMAKAKYG</sequence>
<dbReference type="GO" id="GO:0006412">
    <property type="term" value="P:translation"/>
    <property type="evidence" value="ECO:0007669"/>
    <property type="project" value="InterPro"/>
</dbReference>
<keyword evidence="3" id="KW-0687">Ribonucleoprotein</keyword>
<dbReference type="Gene3D" id="6.10.250.3260">
    <property type="match status" value="1"/>
</dbReference>
<dbReference type="GO" id="GO:0003735">
    <property type="term" value="F:structural constituent of ribosome"/>
    <property type="evidence" value="ECO:0007669"/>
    <property type="project" value="InterPro"/>
</dbReference>
<evidence type="ECO:0000256" key="1">
    <source>
        <dbReference type="ARBA" id="ARBA00008427"/>
    </source>
</evidence>
<proteinExistence type="inferred from homology"/>
<dbReference type="SUPFAM" id="SSF50104">
    <property type="entry name" value="Translation proteins SH3-like domain"/>
    <property type="match status" value="1"/>
</dbReference>
<comment type="similarity">
    <text evidence="1">Belongs to the eukaryotic ribosomal protein eL21 family.</text>
</comment>
<evidence type="ECO:0000256" key="4">
    <source>
        <dbReference type="SAM" id="MobiDB-lite"/>
    </source>
</evidence>
<comment type="caution">
    <text evidence="5">The sequence shown here is derived from an EMBL/GenBank/DDBJ whole genome shotgun (WGS) entry which is preliminary data.</text>
</comment>
<feature type="region of interest" description="Disordered" evidence="4">
    <location>
        <begin position="295"/>
        <end position="436"/>
    </location>
</feature>
<dbReference type="PANTHER" id="PTHR20981">
    <property type="entry name" value="60S RIBOSOMAL PROTEIN L21"/>
    <property type="match status" value="1"/>
</dbReference>
<dbReference type="FunFam" id="6.10.250.3260:FF:000001">
    <property type="entry name" value="60S ribosomal protein L21"/>
    <property type="match status" value="1"/>
</dbReference>
<dbReference type="Pfam" id="PF01157">
    <property type="entry name" value="Ribosomal_L21e"/>
    <property type="match status" value="1"/>
</dbReference>
<accession>A0A2G8SBW2</accession>
<dbReference type="InterPro" id="IPR008991">
    <property type="entry name" value="Translation_prot_SH3-like_sf"/>
</dbReference>
<dbReference type="InterPro" id="IPR018259">
    <property type="entry name" value="Ribosomal_eL21_CS"/>
</dbReference>
<reference evidence="5 6" key="1">
    <citation type="journal article" date="2015" name="Sci. Rep.">
        <title>Chromosome-level genome map provides insights into diverse defense mechanisms in the medicinal fungus Ganoderma sinense.</title>
        <authorList>
            <person name="Zhu Y."/>
            <person name="Xu J."/>
            <person name="Sun C."/>
            <person name="Zhou S."/>
            <person name="Xu H."/>
            <person name="Nelson D.R."/>
            <person name="Qian J."/>
            <person name="Song J."/>
            <person name="Luo H."/>
            <person name="Xiang L."/>
            <person name="Li Y."/>
            <person name="Xu Z."/>
            <person name="Ji A."/>
            <person name="Wang L."/>
            <person name="Lu S."/>
            <person name="Hayward A."/>
            <person name="Sun W."/>
            <person name="Li X."/>
            <person name="Schwartz D.C."/>
            <person name="Wang Y."/>
            <person name="Chen S."/>
        </authorList>
    </citation>
    <scope>NUCLEOTIDE SEQUENCE [LARGE SCALE GENOMIC DNA]</scope>
    <source>
        <strain evidence="5 6">ZZ0214-1</strain>
    </source>
</reference>
<dbReference type="Gene3D" id="2.30.30.70">
    <property type="entry name" value="Ribosomal protein L21"/>
    <property type="match status" value="1"/>
</dbReference>
<evidence type="ECO:0000256" key="3">
    <source>
        <dbReference type="ARBA" id="ARBA00023274"/>
    </source>
</evidence>
<dbReference type="OrthoDB" id="2139939at2759"/>
<evidence type="ECO:0000313" key="6">
    <source>
        <dbReference type="Proteomes" id="UP000230002"/>
    </source>
</evidence>
<feature type="compositionally biased region" description="Basic and acidic residues" evidence="4">
    <location>
        <begin position="328"/>
        <end position="391"/>
    </location>
</feature>